<dbReference type="Proteomes" id="UP000305709">
    <property type="component" value="Unassembled WGS sequence"/>
</dbReference>
<dbReference type="SUPFAM" id="SSF48452">
    <property type="entry name" value="TPR-like"/>
    <property type="match status" value="1"/>
</dbReference>
<reference evidence="1 2" key="1">
    <citation type="submission" date="2019-06" db="EMBL/GenBank/DDBJ databases">
        <authorList>
            <person name="Jiang L."/>
        </authorList>
    </citation>
    <scope>NUCLEOTIDE SEQUENCE [LARGE SCALE GENOMIC DNA]</scope>
    <source>
        <strain evidence="1 2">YIM 48858</strain>
    </source>
</reference>
<keyword evidence="2" id="KW-1185">Reference proteome</keyword>
<accession>A0A5C4NM61</accession>
<dbReference type="RefSeq" id="WP_139079969.1">
    <property type="nucleotide sequence ID" value="NZ_VDFV01000001.1"/>
</dbReference>
<dbReference type="EMBL" id="VDFV01000001">
    <property type="protein sequence ID" value="TNC74975.1"/>
    <property type="molecule type" value="Genomic_DNA"/>
</dbReference>
<protein>
    <recommendedName>
        <fullName evidence="3">Tetratricopeptide repeat protein</fullName>
    </recommendedName>
</protein>
<organism evidence="1 2">
    <name type="scientific">Rubellimicrobium roseum</name>
    <dbReference type="NCBI Taxonomy" id="687525"/>
    <lineage>
        <taxon>Bacteria</taxon>
        <taxon>Pseudomonadati</taxon>
        <taxon>Pseudomonadota</taxon>
        <taxon>Alphaproteobacteria</taxon>
        <taxon>Rhodobacterales</taxon>
        <taxon>Roseobacteraceae</taxon>
        <taxon>Rubellimicrobium</taxon>
    </lineage>
</organism>
<evidence type="ECO:0000313" key="2">
    <source>
        <dbReference type="Proteomes" id="UP000305709"/>
    </source>
</evidence>
<dbReference type="OrthoDB" id="7768169at2"/>
<dbReference type="InterPro" id="IPR011990">
    <property type="entry name" value="TPR-like_helical_dom_sf"/>
</dbReference>
<dbReference type="AlphaFoldDB" id="A0A5C4NM61"/>
<evidence type="ECO:0000313" key="1">
    <source>
        <dbReference type="EMBL" id="TNC74975.1"/>
    </source>
</evidence>
<proteinExistence type="predicted"/>
<evidence type="ECO:0008006" key="3">
    <source>
        <dbReference type="Google" id="ProtNLM"/>
    </source>
</evidence>
<sequence>MQRYAFALFAICAVAVYAILVLRPDPAVEFEAELSGMEPAEALARLEARDGRVDLTENLRLLQARLATAAGDLDAARAAYEEIIATGSPTARLFDELADVAALSGDLAAAAAFKARAQDMEPQADRRQALGYWYRLLGDEAEETRLLVATAPERLTDFERERLAALLLARGETDAYRDLHMAISETGGEGALAARRRLLELGIDAGRPDEALELALGWFRMEPHRKEGLDASLRTLVGRGALDQAVRLATVAVGTDPEIGPVPVTAFIDTGHGGIGRRLQALWLAGDAGLDGQDWQALVRVAERTGDLTGLREALARASHRRSPDGIAADAPPPATVFLQFLRYQGARALLPYQGAMTSQTFEGAPLVGAAWYGWLRQPTATYDYLLAAAEGPLTDWDRAIWMSVASDLRGTPFFRSLLAGAPRDAGLRELLSRDVRSPVATDARAESSAPTGG</sequence>
<gene>
    <name evidence="1" type="ORF">FHG71_02300</name>
</gene>
<name>A0A5C4NM61_9RHOB</name>
<dbReference type="Gene3D" id="1.25.40.10">
    <property type="entry name" value="Tetratricopeptide repeat domain"/>
    <property type="match status" value="1"/>
</dbReference>
<comment type="caution">
    <text evidence="1">The sequence shown here is derived from an EMBL/GenBank/DDBJ whole genome shotgun (WGS) entry which is preliminary data.</text>
</comment>